<organism evidence="1 2">
    <name type="scientific">Trifolium pratense</name>
    <name type="common">Red clover</name>
    <dbReference type="NCBI Taxonomy" id="57577"/>
    <lineage>
        <taxon>Eukaryota</taxon>
        <taxon>Viridiplantae</taxon>
        <taxon>Streptophyta</taxon>
        <taxon>Embryophyta</taxon>
        <taxon>Tracheophyta</taxon>
        <taxon>Spermatophyta</taxon>
        <taxon>Magnoliopsida</taxon>
        <taxon>eudicotyledons</taxon>
        <taxon>Gunneridae</taxon>
        <taxon>Pentapetalae</taxon>
        <taxon>rosids</taxon>
        <taxon>fabids</taxon>
        <taxon>Fabales</taxon>
        <taxon>Fabaceae</taxon>
        <taxon>Papilionoideae</taxon>
        <taxon>50 kb inversion clade</taxon>
        <taxon>NPAAA clade</taxon>
        <taxon>Hologalegina</taxon>
        <taxon>IRL clade</taxon>
        <taxon>Trifolieae</taxon>
        <taxon>Trifolium</taxon>
    </lineage>
</organism>
<evidence type="ECO:0000313" key="2">
    <source>
        <dbReference type="Proteomes" id="UP001177021"/>
    </source>
</evidence>
<gene>
    <name evidence="1" type="ORF">MILVUS5_LOCUS32154</name>
</gene>
<proteinExistence type="predicted"/>
<keyword evidence="2" id="KW-1185">Reference proteome</keyword>
<sequence length="341" mass="38197">METKISTSELVPFIIMVIMEGCTIALTIFAKTAITNGMSPFVFIVYTNALATIILFPSSFLLNHQNQNRITMTQTLLFLGLSYSSPILVCAMSHLIPTFNFLLNIIHRKVELNLKNSSIQVQMIGIMVSIFGAIIAEFFKGPLIRPSSHHLKHTKQLFIFSSTPEFWVFGGILLAAASFSISIANFTQKETVKQYPEPMKMVSYYTLLGMILSAIVSCIFESDVNAWKLKHNMELILIVLTAIFGGVIRPNVQVWLSRMKGPLYVPQFKPFGIAFATTFGVCFFPNSLHYGSVIGASVIGMGYYTILYGEFKGDEDEKNYDESSDSLDKKIPLLQEKMEEV</sequence>
<comment type="caution">
    <text evidence="1">The sequence shown here is derived from an EMBL/GenBank/DDBJ whole genome shotgun (WGS) entry which is preliminary data.</text>
</comment>
<name>A0ACB0LE21_TRIPR</name>
<reference evidence="1" key="1">
    <citation type="submission" date="2023-10" db="EMBL/GenBank/DDBJ databases">
        <authorList>
            <person name="Rodriguez Cubillos JULIANA M."/>
            <person name="De Vega J."/>
        </authorList>
    </citation>
    <scope>NUCLEOTIDE SEQUENCE</scope>
</reference>
<dbReference type="Proteomes" id="UP001177021">
    <property type="component" value="Unassembled WGS sequence"/>
</dbReference>
<accession>A0ACB0LE21</accession>
<dbReference type="EMBL" id="CASHSV030000513">
    <property type="protein sequence ID" value="CAJ2667575.1"/>
    <property type="molecule type" value="Genomic_DNA"/>
</dbReference>
<protein>
    <submittedName>
        <fullName evidence="1">Uncharacterized protein</fullName>
    </submittedName>
</protein>
<evidence type="ECO:0000313" key="1">
    <source>
        <dbReference type="EMBL" id="CAJ2667575.1"/>
    </source>
</evidence>